<protein>
    <submittedName>
        <fullName evidence="2">Myosin-2</fullName>
    </submittedName>
</protein>
<evidence type="ECO:0000313" key="3">
    <source>
        <dbReference type="Proteomes" id="UP001327560"/>
    </source>
</evidence>
<evidence type="ECO:0000313" key="2">
    <source>
        <dbReference type="EMBL" id="WOL05216.1"/>
    </source>
</evidence>
<dbReference type="Proteomes" id="UP001327560">
    <property type="component" value="Chromosome 4"/>
</dbReference>
<organism evidence="2 3">
    <name type="scientific">Canna indica</name>
    <name type="common">Indian-shot</name>
    <dbReference type="NCBI Taxonomy" id="4628"/>
    <lineage>
        <taxon>Eukaryota</taxon>
        <taxon>Viridiplantae</taxon>
        <taxon>Streptophyta</taxon>
        <taxon>Embryophyta</taxon>
        <taxon>Tracheophyta</taxon>
        <taxon>Spermatophyta</taxon>
        <taxon>Magnoliopsida</taxon>
        <taxon>Liliopsida</taxon>
        <taxon>Zingiberales</taxon>
        <taxon>Cannaceae</taxon>
        <taxon>Canna</taxon>
    </lineage>
</organism>
<gene>
    <name evidence="2" type="ORF">Cni_G13943</name>
</gene>
<feature type="compositionally biased region" description="Basic and acidic residues" evidence="1">
    <location>
        <begin position="7"/>
        <end position="23"/>
    </location>
</feature>
<sequence>MSPSKNTMERLLEEVAERDEWPKDFLTPLPLRPKSKGRPPSSLPPPHVKSGSGLPWRLLKNFVCPKSEGKKDEQTLRNDRDAILDRVELVESPCTTVSDLVAGSEDSGNHSVQVANGTDLPMQRMDSSAARNSFVLDVICEELDTTTVQETSSAVVQSPDTKMKPNGFGNLQKLKAYKMRLRDTKTKLLTLVNSGKKTYKKCWCTCSSNNENEKI</sequence>
<evidence type="ECO:0000256" key="1">
    <source>
        <dbReference type="SAM" id="MobiDB-lite"/>
    </source>
</evidence>
<keyword evidence="3" id="KW-1185">Reference proteome</keyword>
<dbReference type="AlphaFoldDB" id="A0AAQ3KGT4"/>
<accession>A0AAQ3KGT4</accession>
<reference evidence="2 3" key="1">
    <citation type="submission" date="2023-10" db="EMBL/GenBank/DDBJ databases">
        <title>Chromosome-scale genome assembly provides insights into flower coloration mechanisms of Canna indica.</title>
        <authorList>
            <person name="Li C."/>
        </authorList>
    </citation>
    <scope>NUCLEOTIDE SEQUENCE [LARGE SCALE GENOMIC DNA]</scope>
    <source>
        <tissue evidence="2">Flower</tissue>
    </source>
</reference>
<name>A0AAQ3KGT4_9LILI</name>
<feature type="region of interest" description="Disordered" evidence="1">
    <location>
        <begin position="1"/>
        <end position="52"/>
    </location>
</feature>
<proteinExistence type="predicted"/>
<dbReference type="EMBL" id="CP136893">
    <property type="protein sequence ID" value="WOL05216.1"/>
    <property type="molecule type" value="Genomic_DNA"/>
</dbReference>